<dbReference type="InterPro" id="IPR001387">
    <property type="entry name" value="Cro/C1-type_HTH"/>
</dbReference>
<organism evidence="3 4">
    <name type="scientific">Streptomyces lomondensis</name>
    <dbReference type="NCBI Taxonomy" id="68229"/>
    <lineage>
        <taxon>Bacteria</taxon>
        <taxon>Bacillati</taxon>
        <taxon>Actinomycetota</taxon>
        <taxon>Actinomycetes</taxon>
        <taxon>Kitasatosporales</taxon>
        <taxon>Streptomycetaceae</taxon>
        <taxon>Streptomyces</taxon>
    </lineage>
</organism>
<evidence type="ECO:0000313" key="4">
    <source>
        <dbReference type="Proteomes" id="UP000617743"/>
    </source>
</evidence>
<comment type="caution">
    <text evidence="3">The sequence shown here is derived from an EMBL/GenBank/DDBJ whole genome shotgun (WGS) entry which is preliminary data.</text>
</comment>
<reference evidence="4" key="1">
    <citation type="journal article" date="2019" name="Int. J. Syst. Evol. Microbiol.">
        <title>The Global Catalogue of Microorganisms (GCM) 10K type strain sequencing project: providing services to taxonomists for standard genome sequencing and annotation.</title>
        <authorList>
            <consortium name="The Broad Institute Genomics Platform"/>
            <consortium name="The Broad Institute Genome Sequencing Center for Infectious Disease"/>
            <person name="Wu L."/>
            <person name="Ma J."/>
        </authorList>
    </citation>
    <scope>NUCLEOTIDE SEQUENCE [LARGE SCALE GENOMIC DNA]</scope>
    <source>
        <strain evidence="4">JCM 4866</strain>
    </source>
</reference>
<feature type="domain" description="HTH cro/C1-type" evidence="2">
    <location>
        <begin position="32"/>
        <end position="86"/>
    </location>
</feature>
<proteinExistence type="predicted"/>
<dbReference type="InterPro" id="IPR010982">
    <property type="entry name" value="Lambda_DNA-bd_dom_sf"/>
</dbReference>
<protein>
    <recommendedName>
        <fullName evidence="2">HTH cro/C1-type domain-containing protein</fullName>
    </recommendedName>
</protein>
<evidence type="ECO:0000259" key="2">
    <source>
        <dbReference type="PROSITE" id="PS50943"/>
    </source>
</evidence>
<name>A0ABQ2WWN0_9ACTN</name>
<accession>A0ABQ2WWN0</accession>
<dbReference type="Pfam" id="PF13560">
    <property type="entry name" value="HTH_31"/>
    <property type="match status" value="1"/>
</dbReference>
<dbReference type="Proteomes" id="UP000617743">
    <property type="component" value="Unassembled WGS sequence"/>
</dbReference>
<keyword evidence="4" id="KW-1185">Reference proteome</keyword>
<feature type="compositionally biased region" description="Low complexity" evidence="1">
    <location>
        <begin position="433"/>
        <end position="443"/>
    </location>
</feature>
<feature type="region of interest" description="Disordered" evidence="1">
    <location>
        <begin position="419"/>
        <end position="482"/>
    </location>
</feature>
<evidence type="ECO:0000256" key="1">
    <source>
        <dbReference type="SAM" id="MobiDB-lite"/>
    </source>
</evidence>
<dbReference type="CDD" id="cd00093">
    <property type="entry name" value="HTH_XRE"/>
    <property type="match status" value="1"/>
</dbReference>
<dbReference type="PROSITE" id="PS50943">
    <property type="entry name" value="HTH_CROC1"/>
    <property type="match status" value="1"/>
</dbReference>
<dbReference type="Gene3D" id="1.10.260.40">
    <property type="entry name" value="lambda repressor-like DNA-binding domains"/>
    <property type="match status" value="1"/>
</dbReference>
<dbReference type="EMBL" id="BMWC01000001">
    <property type="protein sequence ID" value="GGW82765.1"/>
    <property type="molecule type" value="Genomic_DNA"/>
</dbReference>
<dbReference type="SUPFAM" id="SSF47413">
    <property type="entry name" value="lambda repressor-like DNA-binding domains"/>
    <property type="match status" value="1"/>
</dbReference>
<dbReference type="SMART" id="SM00530">
    <property type="entry name" value="HTH_XRE"/>
    <property type="match status" value="1"/>
</dbReference>
<sequence>MTPRGDWESHMGTGAVTRIDTATAAADLGAVIRAARAAARMTQVQLGRRCGYSASAVSRIESNKLVPPRDTLLRLAAALGVAPELLGLVPHPGELPTGRDASRAAPAGAVAVRVLGHADPDRQEDEPVRRRQLLAGAVGLGAAMVTGQGRAAASSRVSDPAGLLEAALFQPQAAEPMSLARLQLALSAARRDFRAARYTVLGEDLGSLIAAGEATREAMTDAAREQAQSVVARSYVLAGELAVKVHSDVAWVSADRALKAARESGRPAPLGEAARVLAITMRRSGRAGSAVDLLARTAGELGAENSVQAHAVRASLLLTGAYSAAQAGDRGTALGLAGEAEETVARLGADPRAELYTVDVTPEQVALYRIGIHNALGTPDEGVAYARSISPTVFPPAERQARYWTDVARMWAQIGDHRRTYKKRCSPSATATARPSGSACSPGPGSPRPTHRSSTRRTPGTSGRSSLARLLHDPGQTVTDSA</sequence>
<evidence type="ECO:0000313" key="3">
    <source>
        <dbReference type="EMBL" id="GGW82765.1"/>
    </source>
</evidence>
<gene>
    <name evidence="3" type="ORF">GCM10010383_08850</name>
</gene>
<feature type="compositionally biased region" description="Low complexity" evidence="1">
    <location>
        <begin position="456"/>
        <end position="466"/>
    </location>
</feature>